<protein>
    <submittedName>
        <fullName evidence="3">Ectonucleotide pyrophosphatase/phosphodiesterase family member 4</fullName>
    </submittedName>
</protein>
<proteinExistence type="predicted"/>
<dbReference type="InterPro" id="IPR017850">
    <property type="entry name" value="Alkaline_phosphatase_core_sf"/>
</dbReference>
<dbReference type="Pfam" id="PF01663">
    <property type="entry name" value="Phosphodiest"/>
    <property type="match status" value="2"/>
</dbReference>
<dbReference type="PANTHER" id="PTHR10151">
    <property type="entry name" value="ECTONUCLEOTIDE PYROPHOSPHATASE/PHOSPHODIESTERASE"/>
    <property type="match status" value="1"/>
</dbReference>
<feature type="signal peptide" evidence="1">
    <location>
        <begin position="1"/>
        <end position="22"/>
    </location>
</feature>
<evidence type="ECO:0000256" key="1">
    <source>
        <dbReference type="SAM" id="SignalP"/>
    </source>
</evidence>
<dbReference type="Gene3D" id="3.40.720.10">
    <property type="entry name" value="Alkaline Phosphatase, subunit A"/>
    <property type="match status" value="1"/>
</dbReference>
<dbReference type="InterPro" id="IPR002591">
    <property type="entry name" value="Phosphodiest/P_Trfase"/>
</dbReference>
<accession>A0A915I7A2</accession>
<keyword evidence="1" id="KW-0732">Signal</keyword>
<dbReference type="Proteomes" id="UP000887565">
    <property type="component" value="Unplaced"/>
</dbReference>
<dbReference type="OMA" id="ICHATNS"/>
<dbReference type="WBParaSite" id="nRc.2.0.1.t09642-RA">
    <property type="protein sequence ID" value="nRc.2.0.1.t09642-RA"/>
    <property type="gene ID" value="nRc.2.0.1.g09642"/>
</dbReference>
<organism evidence="2 3">
    <name type="scientific">Romanomermis culicivorax</name>
    <name type="common">Nematode worm</name>
    <dbReference type="NCBI Taxonomy" id="13658"/>
    <lineage>
        <taxon>Eukaryota</taxon>
        <taxon>Metazoa</taxon>
        <taxon>Ecdysozoa</taxon>
        <taxon>Nematoda</taxon>
        <taxon>Enoplea</taxon>
        <taxon>Dorylaimia</taxon>
        <taxon>Mermithida</taxon>
        <taxon>Mermithoidea</taxon>
        <taxon>Mermithidae</taxon>
        <taxon>Romanomermis</taxon>
    </lineage>
</organism>
<dbReference type="AlphaFoldDB" id="A0A915I7A2"/>
<evidence type="ECO:0000313" key="2">
    <source>
        <dbReference type="Proteomes" id="UP000887565"/>
    </source>
</evidence>
<keyword evidence="2" id="KW-1185">Reference proteome</keyword>
<dbReference type="SUPFAM" id="SSF53649">
    <property type="entry name" value="Alkaline phosphatase-like"/>
    <property type="match status" value="1"/>
</dbReference>
<dbReference type="GO" id="GO:0016787">
    <property type="term" value="F:hydrolase activity"/>
    <property type="evidence" value="ECO:0007669"/>
    <property type="project" value="UniProtKB-ARBA"/>
</dbReference>
<name>A0A915I7A2_ROMCU</name>
<feature type="chain" id="PRO_5037963525" evidence="1">
    <location>
        <begin position="23"/>
        <end position="273"/>
    </location>
</feature>
<reference evidence="3" key="1">
    <citation type="submission" date="2022-11" db="UniProtKB">
        <authorList>
            <consortium name="WormBaseParasite"/>
        </authorList>
    </citation>
    <scope>IDENTIFICATION</scope>
</reference>
<evidence type="ECO:0000313" key="3">
    <source>
        <dbReference type="WBParaSite" id="nRc.2.0.1.t09642-RA"/>
    </source>
</evidence>
<dbReference type="PANTHER" id="PTHR10151:SF120">
    <property type="entry name" value="BIS(5'-ADENOSYL)-TRIPHOSPHATASE"/>
    <property type="match status" value="1"/>
</dbReference>
<sequence length="273" mass="31882">MDSRRMFYVLLFALSSYKICHATNSSQQPPLLLLVSLDGLRYDFLTPDQTPNLWSLANRGVLAPDGLKTQVFTVTTSNHQCMATGLYQESHGLISNTFYDPTFGDFYDNWNFAWRSFGNLDVWKREVDELLSWFSDSSNDDPKINLALYYIAEPDHQLHDYGTESYQAKAMIREVDRLIGYLHQKINESEILRRKLNLILTSDHGHIDVPDKYYYWSHLWRYIRKNSVIESGPSFFPRIDLNVTVEEIFSNLSRAKADGFPLQIWLKEDFPEK</sequence>